<dbReference type="Gene3D" id="3.40.190.10">
    <property type="entry name" value="Periplasmic binding protein-like II"/>
    <property type="match status" value="2"/>
</dbReference>
<dbReference type="InterPro" id="IPR005119">
    <property type="entry name" value="LysR_subst-bd"/>
</dbReference>
<evidence type="ECO:0000313" key="6">
    <source>
        <dbReference type="EMBL" id="NQV64541.1"/>
    </source>
</evidence>
<evidence type="ECO:0000313" key="7">
    <source>
        <dbReference type="Proteomes" id="UP000754644"/>
    </source>
</evidence>
<protein>
    <submittedName>
        <fullName evidence="6">HTH-type transcriptional activator IlvY</fullName>
    </submittedName>
</protein>
<evidence type="ECO:0000256" key="4">
    <source>
        <dbReference type="ARBA" id="ARBA00023163"/>
    </source>
</evidence>
<organism evidence="6 7">
    <name type="scientific">SAR86 cluster bacterium</name>
    <dbReference type="NCBI Taxonomy" id="2030880"/>
    <lineage>
        <taxon>Bacteria</taxon>
        <taxon>Pseudomonadati</taxon>
        <taxon>Pseudomonadota</taxon>
        <taxon>Gammaproteobacteria</taxon>
        <taxon>SAR86 cluster</taxon>
    </lineage>
</organism>
<dbReference type="InterPro" id="IPR036388">
    <property type="entry name" value="WH-like_DNA-bd_sf"/>
</dbReference>
<reference evidence="6" key="1">
    <citation type="submission" date="2020-05" db="EMBL/GenBank/DDBJ databases">
        <title>Sulfur intermediates as new biogeochemical hubs in an aquatic model microbial ecosystem.</title>
        <authorList>
            <person name="Vigneron A."/>
        </authorList>
    </citation>
    <scope>NUCLEOTIDE SEQUENCE</scope>
    <source>
        <strain evidence="6">Bin.250</strain>
    </source>
</reference>
<feature type="domain" description="HTH lysR-type" evidence="5">
    <location>
        <begin position="1"/>
        <end position="58"/>
    </location>
</feature>
<dbReference type="Pfam" id="PF03466">
    <property type="entry name" value="LysR_substrate"/>
    <property type="match status" value="1"/>
</dbReference>
<evidence type="ECO:0000256" key="3">
    <source>
        <dbReference type="ARBA" id="ARBA00023125"/>
    </source>
</evidence>
<dbReference type="SUPFAM" id="SSF46785">
    <property type="entry name" value="Winged helix' DNA-binding domain"/>
    <property type="match status" value="1"/>
</dbReference>
<dbReference type="SUPFAM" id="SSF53850">
    <property type="entry name" value="Periplasmic binding protein-like II"/>
    <property type="match status" value="1"/>
</dbReference>
<evidence type="ECO:0000259" key="5">
    <source>
        <dbReference type="PROSITE" id="PS50931"/>
    </source>
</evidence>
<accession>A0A972VVS9</accession>
<dbReference type="EMBL" id="JABMOJ010000149">
    <property type="protein sequence ID" value="NQV64541.1"/>
    <property type="molecule type" value="Genomic_DNA"/>
</dbReference>
<comment type="caution">
    <text evidence="6">The sequence shown here is derived from an EMBL/GenBank/DDBJ whole genome shotgun (WGS) entry which is preliminary data.</text>
</comment>
<sequence>MDTQTLQIYLGLCRNLHFSKTSEQFHLSASALSRSIQRLEAELGCTLLLRDNRTVSLTPQGEIFRLYAEDVVARGEQLQVDLGVSLQRLSGKLSLFSSVTASQSILPQVLARFRQEYPLVEIQLETGYAVNALQRLHEGCDVVVAALADDHDPQLTKRIIMSIPMLTIAPVGSQFDKDVPVDWSAVPLVLPTSGPARNHIDDWLRQLSIKPNIYSEVAGNEAILSLVALGCGVGFVPALVLDNSPLAGRVKILAEGPALTEIHVGFCTRTKSLSISPVVQAFWQSIES</sequence>
<dbReference type="Pfam" id="PF00126">
    <property type="entry name" value="HTH_1"/>
    <property type="match status" value="1"/>
</dbReference>
<evidence type="ECO:0000256" key="1">
    <source>
        <dbReference type="ARBA" id="ARBA00009437"/>
    </source>
</evidence>
<dbReference type="PANTHER" id="PTHR30126">
    <property type="entry name" value="HTH-TYPE TRANSCRIPTIONAL REGULATOR"/>
    <property type="match status" value="1"/>
</dbReference>
<gene>
    <name evidence="6" type="primary">ilvY</name>
    <name evidence="6" type="ORF">HQ497_04160</name>
</gene>
<dbReference type="PROSITE" id="PS50931">
    <property type="entry name" value="HTH_LYSR"/>
    <property type="match status" value="1"/>
</dbReference>
<keyword evidence="3" id="KW-0238">DNA-binding</keyword>
<dbReference type="Gene3D" id="1.10.10.10">
    <property type="entry name" value="Winged helix-like DNA-binding domain superfamily/Winged helix DNA-binding domain"/>
    <property type="match status" value="1"/>
</dbReference>
<keyword evidence="2" id="KW-0805">Transcription regulation</keyword>
<dbReference type="AlphaFoldDB" id="A0A972VVS9"/>
<comment type="similarity">
    <text evidence="1">Belongs to the LysR transcriptional regulatory family.</text>
</comment>
<proteinExistence type="inferred from homology"/>
<evidence type="ECO:0000256" key="2">
    <source>
        <dbReference type="ARBA" id="ARBA00023015"/>
    </source>
</evidence>
<dbReference type="NCBIfam" id="NF008722">
    <property type="entry name" value="PRK11716.1"/>
    <property type="match status" value="1"/>
</dbReference>
<keyword evidence="4" id="KW-0804">Transcription</keyword>
<dbReference type="InterPro" id="IPR036390">
    <property type="entry name" value="WH_DNA-bd_sf"/>
</dbReference>
<dbReference type="InterPro" id="IPR000847">
    <property type="entry name" value="LysR_HTH_N"/>
</dbReference>
<name>A0A972VVS9_9GAMM</name>
<dbReference type="GO" id="GO:0003700">
    <property type="term" value="F:DNA-binding transcription factor activity"/>
    <property type="evidence" value="ECO:0007669"/>
    <property type="project" value="InterPro"/>
</dbReference>
<dbReference type="Proteomes" id="UP000754644">
    <property type="component" value="Unassembled WGS sequence"/>
</dbReference>
<dbReference type="GO" id="GO:0000976">
    <property type="term" value="F:transcription cis-regulatory region binding"/>
    <property type="evidence" value="ECO:0007669"/>
    <property type="project" value="TreeGrafter"/>
</dbReference>
<dbReference type="PANTHER" id="PTHR30126:SF81">
    <property type="entry name" value="HTH-TYPE TRANSCRIPTIONAL REGULATOR ILVY"/>
    <property type="match status" value="1"/>
</dbReference>